<protein>
    <submittedName>
        <fullName evidence="1">Uncharacterized protein</fullName>
    </submittedName>
</protein>
<reference evidence="1" key="1">
    <citation type="submission" date="2019-09" db="EMBL/GenBank/DDBJ databases">
        <authorList>
            <person name="Hjerde E."/>
        </authorList>
    </citation>
    <scope>NUCLEOTIDE SEQUENCE</scope>
    <source>
        <strain evidence="1">06/09/160</strain>
    </source>
</reference>
<dbReference type="EMBL" id="LR721750">
    <property type="protein sequence ID" value="VVV04426.1"/>
    <property type="molecule type" value="Genomic_DNA"/>
</dbReference>
<dbReference type="AlphaFoldDB" id="A0A5Q4YY21"/>
<accession>A0A5Q4YY21</accession>
<organism evidence="1">
    <name type="scientific">Aliivibrio wodanis</name>
    <dbReference type="NCBI Taxonomy" id="80852"/>
    <lineage>
        <taxon>Bacteria</taxon>
        <taxon>Pseudomonadati</taxon>
        <taxon>Pseudomonadota</taxon>
        <taxon>Gammaproteobacteria</taxon>
        <taxon>Vibrionales</taxon>
        <taxon>Vibrionaceae</taxon>
        <taxon>Aliivibrio</taxon>
    </lineage>
</organism>
<name>A0A5Q4YY21_9GAMM</name>
<sequence length="65" mass="6838">MAVSEGATKSELIKELKARGFVMDGEFSQNSPLMEAIAAAMVTVLTRDAEVIVTKGDSAGSYKVS</sequence>
<gene>
    <name evidence="1" type="ORF">AW0309160_01821</name>
</gene>
<evidence type="ECO:0000313" key="1">
    <source>
        <dbReference type="EMBL" id="VVV04426.1"/>
    </source>
</evidence>
<proteinExistence type="predicted"/>